<feature type="binding site" evidence="4">
    <location>
        <position position="94"/>
    </location>
    <ligand>
        <name>a divalent metal cation</name>
        <dbReference type="ChEBI" id="CHEBI:60240"/>
        <label>1</label>
    </ligand>
</feature>
<comment type="caution">
    <text evidence="5">The sequence shown here is derived from an EMBL/GenBank/DDBJ whole genome shotgun (WGS) entry which is preliminary data.</text>
</comment>
<dbReference type="NCBIfam" id="TIGR00010">
    <property type="entry name" value="YchF/TatD family DNA exonuclease"/>
    <property type="match status" value="1"/>
</dbReference>
<dbReference type="EMBL" id="JADIMI010000001">
    <property type="protein sequence ID" value="MBO8451254.1"/>
    <property type="molecule type" value="Genomic_DNA"/>
</dbReference>
<proteinExistence type="inferred from homology"/>
<gene>
    <name evidence="5" type="ORF">IAC06_00010</name>
</gene>
<dbReference type="FunFam" id="3.20.20.140:FF:000005">
    <property type="entry name" value="TatD family hydrolase"/>
    <property type="match status" value="1"/>
</dbReference>
<dbReference type="GO" id="GO:0046872">
    <property type="term" value="F:metal ion binding"/>
    <property type="evidence" value="ECO:0007669"/>
    <property type="project" value="UniProtKB-KW"/>
</dbReference>
<dbReference type="Gene3D" id="3.20.20.140">
    <property type="entry name" value="Metal-dependent hydrolases"/>
    <property type="match status" value="1"/>
</dbReference>
<dbReference type="PROSITE" id="PS01090">
    <property type="entry name" value="TATD_2"/>
    <property type="match status" value="1"/>
</dbReference>
<dbReference type="Proteomes" id="UP000823661">
    <property type="component" value="Unassembled WGS sequence"/>
</dbReference>
<feature type="binding site" evidence="4">
    <location>
        <position position="155"/>
    </location>
    <ligand>
        <name>a divalent metal cation</name>
        <dbReference type="ChEBI" id="CHEBI:60240"/>
        <label>2</label>
    </ligand>
</feature>
<dbReference type="InterPro" id="IPR018228">
    <property type="entry name" value="DNase_TatD-rel_CS"/>
</dbReference>
<dbReference type="SUPFAM" id="SSF51556">
    <property type="entry name" value="Metallo-dependent hydrolases"/>
    <property type="match status" value="1"/>
</dbReference>
<dbReference type="GO" id="GO:0016788">
    <property type="term" value="F:hydrolase activity, acting on ester bonds"/>
    <property type="evidence" value="ECO:0007669"/>
    <property type="project" value="InterPro"/>
</dbReference>
<dbReference type="PIRSF" id="PIRSF005902">
    <property type="entry name" value="DNase_TatD"/>
    <property type="match status" value="1"/>
</dbReference>
<keyword evidence="3 5" id="KW-0378">Hydrolase</keyword>
<dbReference type="InterPro" id="IPR032466">
    <property type="entry name" value="Metal_Hydrolase"/>
</dbReference>
<dbReference type="Pfam" id="PF01026">
    <property type="entry name" value="TatD_DNase"/>
    <property type="match status" value="1"/>
</dbReference>
<dbReference type="GO" id="GO:0005829">
    <property type="term" value="C:cytosol"/>
    <property type="evidence" value="ECO:0007669"/>
    <property type="project" value="TreeGrafter"/>
</dbReference>
<sequence>MQFTDTHTHIYMPDYGDGCDDAVRRAIAAGVTKMVLPDVDRQARERLFAMTERFPDNTFPCIGLHPTEIPEDWQAEVEALFRDKDRKGIVAIGETGLDLYWRKDNIDIQEEIFRIQLDLAIEMNVPVIVHNREATEKALRILGDYRGRGLRGVFHAYGGSYETFLELQKLGDWYAGIGGVVTFRKASIAETVKRIPLNMILTETDAPWLTPVPFRGQRNESGYIPYIAEKIAIQKDISIEEVAETTCRNAEILFGI</sequence>
<name>A0A9D9EW06_9BACT</name>
<feature type="binding site" evidence="4">
    <location>
        <position position="7"/>
    </location>
    <ligand>
        <name>a divalent metal cation</name>
        <dbReference type="ChEBI" id="CHEBI:60240"/>
        <label>1</label>
    </ligand>
</feature>
<keyword evidence="2 4" id="KW-0479">Metal-binding</keyword>
<feature type="binding site" evidence="4">
    <location>
        <position position="205"/>
    </location>
    <ligand>
        <name>a divalent metal cation</name>
        <dbReference type="ChEBI" id="CHEBI:60240"/>
        <label>1</label>
    </ligand>
</feature>
<comment type="similarity">
    <text evidence="1">Belongs to the metallo-dependent hydrolases superfamily. TatD-type hydrolase family.</text>
</comment>
<evidence type="ECO:0000313" key="6">
    <source>
        <dbReference type="Proteomes" id="UP000823661"/>
    </source>
</evidence>
<protein>
    <submittedName>
        <fullName evidence="5">TatD family hydrolase</fullName>
    </submittedName>
</protein>
<evidence type="ECO:0000256" key="1">
    <source>
        <dbReference type="ARBA" id="ARBA00009275"/>
    </source>
</evidence>
<reference evidence="5" key="1">
    <citation type="submission" date="2020-10" db="EMBL/GenBank/DDBJ databases">
        <authorList>
            <person name="Gilroy R."/>
        </authorList>
    </citation>
    <scope>NUCLEOTIDE SEQUENCE</scope>
    <source>
        <strain evidence="5">B1-20833</strain>
    </source>
</reference>
<feature type="binding site" evidence="4">
    <location>
        <position position="9"/>
    </location>
    <ligand>
        <name>a divalent metal cation</name>
        <dbReference type="ChEBI" id="CHEBI:60240"/>
        <label>1</label>
    </ligand>
</feature>
<dbReference type="GO" id="GO:0004536">
    <property type="term" value="F:DNA nuclease activity"/>
    <property type="evidence" value="ECO:0007669"/>
    <property type="project" value="InterPro"/>
</dbReference>
<dbReference type="CDD" id="cd01310">
    <property type="entry name" value="TatD_DNAse"/>
    <property type="match status" value="1"/>
</dbReference>
<dbReference type="PANTHER" id="PTHR46124">
    <property type="entry name" value="D-AMINOACYL-TRNA DEACYLASE"/>
    <property type="match status" value="1"/>
</dbReference>
<evidence type="ECO:0000256" key="4">
    <source>
        <dbReference type="PIRSR" id="PIRSR005902-1"/>
    </source>
</evidence>
<dbReference type="PROSITE" id="PS01091">
    <property type="entry name" value="TATD_3"/>
    <property type="match status" value="1"/>
</dbReference>
<organism evidence="5 6">
    <name type="scientific">Candidatus Cryptobacteroides intestinavium</name>
    <dbReference type="NCBI Taxonomy" id="2840766"/>
    <lineage>
        <taxon>Bacteria</taxon>
        <taxon>Pseudomonadati</taxon>
        <taxon>Bacteroidota</taxon>
        <taxon>Bacteroidia</taxon>
        <taxon>Bacteroidales</taxon>
        <taxon>Candidatus Cryptobacteroides</taxon>
    </lineage>
</organism>
<dbReference type="AlphaFoldDB" id="A0A9D9EW06"/>
<evidence type="ECO:0000256" key="2">
    <source>
        <dbReference type="ARBA" id="ARBA00022723"/>
    </source>
</evidence>
<dbReference type="InterPro" id="IPR001130">
    <property type="entry name" value="TatD-like"/>
</dbReference>
<dbReference type="InterPro" id="IPR015991">
    <property type="entry name" value="TatD/YcfH-like"/>
</dbReference>
<reference evidence="5" key="2">
    <citation type="journal article" date="2021" name="PeerJ">
        <title>Extensive microbial diversity within the chicken gut microbiome revealed by metagenomics and culture.</title>
        <authorList>
            <person name="Gilroy R."/>
            <person name="Ravi A."/>
            <person name="Getino M."/>
            <person name="Pursley I."/>
            <person name="Horton D.L."/>
            <person name="Alikhan N.F."/>
            <person name="Baker D."/>
            <person name="Gharbi K."/>
            <person name="Hall N."/>
            <person name="Watson M."/>
            <person name="Adriaenssens E.M."/>
            <person name="Foster-Nyarko E."/>
            <person name="Jarju S."/>
            <person name="Secka A."/>
            <person name="Antonio M."/>
            <person name="Oren A."/>
            <person name="Chaudhuri R.R."/>
            <person name="La Ragione R."/>
            <person name="Hildebrand F."/>
            <person name="Pallen M.J."/>
        </authorList>
    </citation>
    <scope>NUCLEOTIDE SEQUENCE</scope>
    <source>
        <strain evidence="5">B1-20833</strain>
    </source>
</reference>
<evidence type="ECO:0000313" key="5">
    <source>
        <dbReference type="EMBL" id="MBO8451254.1"/>
    </source>
</evidence>
<evidence type="ECO:0000256" key="3">
    <source>
        <dbReference type="ARBA" id="ARBA00022801"/>
    </source>
</evidence>
<accession>A0A9D9EW06</accession>
<feature type="binding site" evidence="4">
    <location>
        <position position="130"/>
    </location>
    <ligand>
        <name>a divalent metal cation</name>
        <dbReference type="ChEBI" id="CHEBI:60240"/>
        <label>2</label>
    </ligand>
</feature>
<dbReference type="PANTHER" id="PTHR46124:SF4">
    <property type="entry name" value="HYDROLASE TATD"/>
    <property type="match status" value="1"/>
</dbReference>